<accession>A0A6J7KAQ7</accession>
<dbReference type="PANTHER" id="PTHR18964">
    <property type="entry name" value="ROK (REPRESSOR, ORF, KINASE) FAMILY"/>
    <property type="match status" value="1"/>
</dbReference>
<organism evidence="1">
    <name type="scientific">freshwater metagenome</name>
    <dbReference type="NCBI Taxonomy" id="449393"/>
    <lineage>
        <taxon>unclassified sequences</taxon>
        <taxon>metagenomes</taxon>
        <taxon>ecological metagenomes</taxon>
    </lineage>
</organism>
<dbReference type="InterPro" id="IPR043129">
    <property type="entry name" value="ATPase_NBD"/>
</dbReference>
<gene>
    <name evidence="1" type="ORF">UFOPK3773_01464</name>
</gene>
<protein>
    <submittedName>
        <fullName evidence="1">Unannotated protein</fullName>
    </submittedName>
</protein>
<proteinExistence type="predicted"/>
<dbReference type="Gene3D" id="3.30.420.40">
    <property type="match status" value="2"/>
</dbReference>
<dbReference type="PANTHER" id="PTHR18964:SF149">
    <property type="entry name" value="BIFUNCTIONAL UDP-N-ACETYLGLUCOSAMINE 2-EPIMERASE_N-ACETYLMANNOSAMINE KINASE"/>
    <property type="match status" value="1"/>
</dbReference>
<dbReference type="Pfam" id="PF00480">
    <property type="entry name" value="ROK"/>
    <property type="match status" value="1"/>
</dbReference>
<dbReference type="SUPFAM" id="SSF53067">
    <property type="entry name" value="Actin-like ATPase domain"/>
    <property type="match status" value="1"/>
</dbReference>
<dbReference type="EMBL" id="CAFBNF010000178">
    <property type="protein sequence ID" value="CAB4952053.1"/>
    <property type="molecule type" value="Genomic_DNA"/>
</dbReference>
<dbReference type="InterPro" id="IPR000600">
    <property type="entry name" value="ROK"/>
</dbReference>
<evidence type="ECO:0000313" key="1">
    <source>
        <dbReference type="EMBL" id="CAB4952053.1"/>
    </source>
</evidence>
<dbReference type="AlphaFoldDB" id="A0A6J7KAQ7"/>
<reference evidence="1" key="1">
    <citation type="submission" date="2020-05" db="EMBL/GenBank/DDBJ databases">
        <authorList>
            <person name="Chiriac C."/>
            <person name="Salcher M."/>
            <person name="Ghai R."/>
            <person name="Kavagutti S V."/>
        </authorList>
    </citation>
    <scope>NUCLEOTIDE SEQUENCE</scope>
</reference>
<sequence length="256" mass="26969">MTIDAGTAWPLDVNTLAIDVGGTGLKGAILDAEGQMVTERVRMDTPYPCTPTTLVDSLVSITSGLGVFHRVSVGFPGLVRDGRVIEVPSLSRSIYGGETDHDLAELWEGFDLATALATAFTVPVKVANDADVQGCAVAQGTGFEFVMTLGTGVGTALFNNGRLLPHIELSHAAFKKGLTFDIALGNAARKEVGNAKWVKRVVSAVRAFDDFLFFDRIYIGGGNAKHLVGVPLGPKAEIVSNSAGILGGIRIWDLEA</sequence>
<name>A0A6J7KAQ7_9ZZZZ</name>